<dbReference type="PANTHER" id="PTHR13179">
    <property type="entry name" value="DEP DOMAIN CONTAINING PROTEIN 5"/>
    <property type="match status" value="1"/>
</dbReference>
<organism evidence="2 3">
    <name type="scientific">Paramuricea clavata</name>
    <name type="common">Red gorgonian</name>
    <name type="synonym">Violescent sea-whip</name>
    <dbReference type="NCBI Taxonomy" id="317549"/>
    <lineage>
        <taxon>Eukaryota</taxon>
        <taxon>Metazoa</taxon>
        <taxon>Cnidaria</taxon>
        <taxon>Anthozoa</taxon>
        <taxon>Octocorallia</taxon>
        <taxon>Malacalcyonacea</taxon>
        <taxon>Plexauridae</taxon>
        <taxon>Paramuricea</taxon>
    </lineage>
</organism>
<dbReference type="GO" id="GO:0010508">
    <property type="term" value="P:positive regulation of autophagy"/>
    <property type="evidence" value="ECO:0007669"/>
    <property type="project" value="TreeGrafter"/>
</dbReference>
<dbReference type="SUPFAM" id="SSF46785">
    <property type="entry name" value="Winged helix' DNA-binding domain"/>
    <property type="match status" value="1"/>
</dbReference>
<feature type="compositionally biased region" description="Basic residues" evidence="1">
    <location>
        <begin position="63"/>
        <end position="77"/>
    </location>
</feature>
<dbReference type="Proteomes" id="UP001152795">
    <property type="component" value="Unassembled WGS sequence"/>
</dbReference>
<evidence type="ECO:0000313" key="2">
    <source>
        <dbReference type="EMBL" id="CAB4009073.1"/>
    </source>
</evidence>
<dbReference type="OrthoDB" id="39497at2759"/>
<dbReference type="Pfam" id="PF00610">
    <property type="entry name" value="DEP"/>
    <property type="match status" value="1"/>
</dbReference>
<dbReference type="InterPro" id="IPR027244">
    <property type="entry name" value="IML1"/>
</dbReference>
<dbReference type="InterPro" id="IPR036390">
    <property type="entry name" value="WH_DNA-bd_sf"/>
</dbReference>
<evidence type="ECO:0000313" key="3">
    <source>
        <dbReference type="Proteomes" id="UP001152795"/>
    </source>
</evidence>
<sequence>MSYIFQSLHFWRVRLALLPLQKPASERSLSSDAEEKENELQFKYFQGFLRFLETVNRIRRPPVTKVKVKKTPTKSRRPSAPALMKSPAGVRTHRRSRSGGGSKDLETLAEDGMVTLDSSNSSPGHDIDSVPPRRRSSSSENEDNSNPIPLLEEIVKEMRAKETGLNFLSEMRGLPPMCFLGTDATLWIIHHIHPVKSRAEAVELGQRMLDEGLIQHASGSVLQPFIDGFYLYYIVRTADRKPVKRPDNQSDELAYRIWTKQQDDILHQFQTKWFEGVLKERGSESSNCPVGVFTRSEKVDTPQRKTSGHSYDMGSKKIPAARHVEIHLDRSSSDRPEWCTVRYDSIFCPDNAYVVHLRWLVSTGSVINQLVQSWARKVTLYGFHLVPLPTFLKDGQPARSDPFTSAHHIPLDVTWLREHASFQGISEEEFKTRVFLFQEAILKRFGFIKDFPYNEGIYSCYQTRSKPGVYRYVHYTGALFMTIVNNDSYGYRWILNYTLTKRWKSSVTLDQDAVRKLVKNMRGFCENREGKLAKYLESFTVRCQENSGVQTKEKFGNDVFERVLETCPDD</sequence>
<feature type="region of interest" description="Disordered" evidence="1">
    <location>
        <begin position="63"/>
        <end position="150"/>
    </location>
</feature>
<dbReference type="EMBL" id="CACRXK020006326">
    <property type="protein sequence ID" value="CAB4009073.1"/>
    <property type="molecule type" value="Genomic_DNA"/>
</dbReference>
<proteinExistence type="predicted"/>
<dbReference type="PANTHER" id="PTHR13179:SF8">
    <property type="entry name" value="GATOR COMPLEX PROTEIN DEPDC5"/>
    <property type="match status" value="1"/>
</dbReference>
<dbReference type="SMART" id="SM00049">
    <property type="entry name" value="DEP"/>
    <property type="match status" value="1"/>
</dbReference>
<dbReference type="GO" id="GO:1904262">
    <property type="term" value="P:negative regulation of TORC1 signaling"/>
    <property type="evidence" value="ECO:0007669"/>
    <property type="project" value="TreeGrafter"/>
</dbReference>
<dbReference type="GO" id="GO:0005765">
    <property type="term" value="C:lysosomal membrane"/>
    <property type="evidence" value="ECO:0007669"/>
    <property type="project" value="TreeGrafter"/>
</dbReference>
<dbReference type="InterPro" id="IPR000591">
    <property type="entry name" value="DEP_dom"/>
</dbReference>
<comment type="caution">
    <text evidence="2">The sequence shown here is derived from an EMBL/GenBank/DDBJ whole genome shotgun (WGS) entry which is preliminary data.</text>
</comment>
<dbReference type="GO" id="GO:0035556">
    <property type="term" value="P:intracellular signal transduction"/>
    <property type="evidence" value="ECO:0007669"/>
    <property type="project" value="InterPro"/>
</dbReference>
<dbReference type="Pfam" id="PF19418">
    <property type="entry name" value="DEPDC5_CTD"/>
    <property type="match status" value="1"/>
</dbReference>
<reference evidence="2" key="1">
    <citation type="submission" date="2020-04" db="EMBL/GenBank/DDBJ databases">
        <authorList>
            <person name="Alioto T."/>
            <person name="Alioto T."/>
            <person name="Gomez Garrido J."/>
        </authorList>
    </citation>
    <scope>NUCLEOTIDE SEQUENCE</scope>
    <source>
        <strain evidence="2">A484AB</strain>
    </source>
</reference>
<dbReference type="GO" id="GO:0005096">
    <property type="term" value="F:GTPase activator activity"/>
    <property type="evidence" value="ECO:0007669"/>
    <property type="project" value="InterPro"/>
</dbReference>
<evidence type="ECO:0000256" key="1">
    <source>
        <dbReference type="SAM" id="MobiDB-lite"/>
    </source>
</evidence>
<keyword evidence="3" id="KW-1185">Reference proteome</keyword>
<name>A0A7D9EGP1_PARCT</name>
<protein>
    <submittedName>
        <fullName evidence="2">DEP domain-containing 5</fullName>
    </submittedName>
</protein>
<dbReference type="AlphaFoldDB" id="A0A7D9EGP1"/>
<dbReference type="InterPro" id="IPR036388">
    <property type="entry name" value="WH-like_DNA-bd_sf"/>
</dbReference>
<accession>A0A7D9EGP1</accession>
<dbReference type="InterPro" id="IPR045838">
    <property type="entry name" value="DEPDC5_CTD"/>
</dbReference>
<dbReference type="GO" id="GO:1990130">
    <property type="term" value="C:GATOR1 complex"/>
    <property type="evidence" value="ECO:0007669"/>
    <property type="project" value="TreeGrafter"/>
</dbReference>
<dbReference type="GO" id="GO:0034198">
    <property type="term" value="P:cellular response to amino acid starvation"/>
    <property type="evidence" value="ECO:0007669"/>
    <property type="project" value="TreeGrafter"/>
</dbReference>
<dbReference type="Gene3D" id="1.10.10.10">
    <property type="entry name" value="Winged helix-like DNA-binding domain superfamily/Winged helix DNA-binding domain"/>
    <property type="match status" value="1"/>
</dbReference>
<dbReference type="PROSITE" id="PS50186">
    <property type="entry name" value="DEP"/>
    <property type="match status" value="1"/>
</dbReference>
<gene>
    <name evidence="2" type="ORF">PACLA_8A005586</name>
</gene>